<comment type="caution">
    <text evidence="4">The sequence shown here is derived from an EMBL/GenBank/DDBJ whole genome shotgun (WGS) entry which is preliminary data.</text>
</comment>
<organism evidence="4 5">
    <name type="scientific">Nocardioides marmoribigeumensis</name>
    <dbReference type="NCBI Taxonomy" id="433649"/>
    <lineage>
        <taxon>Bacteria</taxon>
        <taxon>Bacillati</taxon>
        <taxon>Actinomycetota</taxon>
        <taxon>Actinomycetes</taxon>
        <taxon>Propionibacteriales</taxon>
        <taxon>Nocardioidaceae</taxon>
        <taxon>Nocardioides</taxon>
    </lineage>
</organism>
<sequence>MTDRTTPRRRPARLSRTALLAAAVLASSLVATPAWAAPPATWTDPDNPGLAQALLTLGGWVVGIIAVIALLTYLPSMIRGSRGEGTLTFSEKSEWFGGPRTGVDHEADEPQGTGGASARW</sequence>
<dbReference type="InterPro" id="IPR006311">
    <property type="entry name" value="TAT_signal"/>
</dbReference>
<protein>
    <submittedName>
        <fullName evidence="4">Uncharacterized protein</fullName>
    </submittedName>
</protein>
<keyword evidence="2" id="KW-0812">Transmembrane</keyword>
<feature type="chain" id="PRO_5047100827" evidence="3">
    <location>
        <begin position="37"/>
        <end position="120"/>
    </location>
</feature>
<evidence type="ECO:0000313" key="5">
    <source>
        <dbReference type="Proteomes" id="UP001183648"/>
    </source>
</evidence>
<keyword evidence="2" id="KW-0472">Membrane</keyword>
<keyword evidence="3" id="KW-0732">Signal</keyword>
<dbReference type="Proteomes" id="UP001183648">
    <property type="component" value="Unassembled WGS sequence"/>
</dbReference>
<keyword evidence="2" id="KW-1133">Transmembrane helix</keyword>
<dbReference type="EMBL" id="JAVDYG010000001">
    <property type="protein sequence ID" value="MDR7364199.1"/>
    <property type="molecule type" value="Genomic_DNA"/>
</dbReference>
<feature type="region of interest" description="Disordered" evidence="1">
    <location>
        <begin position="90"/>
        <end position="120"/>
    </location>
</feature>
<gene>
    <name evidence="4" type="ORF">J2S63_003752</name>
</gene>
<name>A0ABU2C0K2_9ACTN</name>
<dbReference type="PROSITE" id="PS51318">
    <property type="entry name" value="TAT"/>
    <property type="match status" value="1"/>
</dbReference>
<evidence type="ECO:0000256" key="2">
    <source>
        <dbReference type="SAM" id="Phobius"/>
    </source>
</evidence>
<feature type="transmembrane region" description="Helical" evidence="2">
    <location>
        <begin position="52"/>
        <end position="74"/>
    </location>
</feature>
<feature type="signal peptide" evidence="3">
    <location>
        <begin position="1"/>
        <end position="36"/>
    </location>
</feature>
<accession>A0ABU2C0K2</accession>
<evidence type="ECO:0000256" key="3">
    <source>
        <dbReference type="SAM" id="SignalP"/>
    </source>
</evidence>
<reference evidence="4 5" key="1">
    <citation type="submission" date="2023-07" db="EMBL/GenBank/DDBJ databases">
        <title>Sequencing the genomes of 1000 actinobacteria strains.</title>
        <authorList>
            <person name="Klenk H.-P."/>
        </authorList>
    </citation>
    <scope>NUCLEOTIDE SEQUENCE [LARGE SCALE GENOMIC DNA]</scope>
    <source>
        <strain evidence="4 5">DSM 19426</strain>
    </source>
</reference>
<keyword evidence="5" id="KW-1185">Reference proteome</keyword>
<proteinExistence type="predicted"/>
<evidence type="ECO:0000256" key="1">
    <source>
        <dbReference type="SAM" id="MobiDB-lite"/>
    </source>
</evidence>
<evidence type="ECO:0000313" key="4">
    <source>
        <dbReference type="EMBL" id="MDR7364199.1"/>
    </source>
</evidence>
<dbReference type="RefSeq" id="WP_310305583.1">
    <property type="nucleotide sequence ID" value="NZ_BAAAPS010000005.1"/>
</dbReference>